<dbReference type="Pfam" id="PF04715">
    <property type="entry name" value="Anth_synt_I_N"/>
    <property type="match status" value="1"/>
</dbReference>
<evidence type="ECO:0000313" key="12">
    <source>
        <dbReference type="Proteomes" id="UP000262142"/>
    </source>
</evidence>
<evidence type="ECO:0000259" key="9">
    <source>
        <dbReference type="Pfam" id="PF00425"/>
    </source>
</evidence>
<evidence type="ECO:0000256" key="2">
    <source>
        <dbReference type="ARBA" id="ARBA00011575"/>
    </source>
</evidence>
<keyword evidence="12" id="KW-1185">Reference proteome</keyword>
<evidence type="ECO:0000256" key="7">
    <source>
        <dbReference type="ARBA" id="ARBA00025634"/>
    </source>
</evidence>
<sequence>MGEKFSTKKYKIPADLFTPVSIYLRLRDLYRETILLESTDKTDAENSKSIIAINPIAGMEISANKEVEIKLPLQPIKNIENSNPVELFELFQQEIQFENECSALSLAQGMYGYTGYDAAQIFEGLEFSHQPNTPILRYRFYQYVLVIDHFHDELILLENQHPNLNSEKMNIISAIQNKDVPVYPFRLEGEENTDISNEKFLQNVKKGIQHCLRGDVFQVVLSRAFSQRFQGDEFQVYRALRTVNPSPYLFYFDYTDYKIFGSSPESQIILKDNQAKLHPIAGTFRRTGDDSKDFERAKELLTDQKENAEHTMLVDLARNDLSKVCKNVKVSKLKEIQMFSHVIHMVSEVRGEFVEENPFKLIAATFPQGTLSGAPKHRALQIIDENENSARGYYGGCIGFIGFRGEINHAIIIRSFLSRNNQLNYRAGAGVVAKSLPESELKEVEHKLGALKTALRKAEKF</sequence>
<dbReference type="PANTHER" id="PTHR11236">
    <property type="entry name" value="AMINOBENZOATE/ANTHRANILATE SYNTHASE"/>
    <property type="match status" value="1"/>
</dbReference>
<feature type="domain" description="Chorismate-utilising enzyme C-terminal" evidence="9">
    <location>
        <begin position="197"/>
        <end position="447"/>
    </location>
</feature>
<dbReference type="Gene3D" id="3.60.120.10">
    <property type="entry name" value="Anthranilate synthase"/>
    <property type="match status" value="1"/>
</dbReference>
<evidence type="ECO:0000256" key="8">
    <source>
        <dbReference type="ARBA" id="ARBA00047683"/>
    </source>
</evidence>
<gene>
    <name evidence="11" type="primary">trpE</name>
    <name evidence="11" type="ORF">SAMEA104719789_01616</name>
</gene>
<evidence type="ECO:0000256" key="6">
    <source>
        <dbReference type="ARBA" id="ARBA00023239"/>
    </source>
</evidence>
<evidence type="ECO:0000259" key="10">
    <source>
        <dbReference type="Pfam" id="PF04715"/>
    </source>
</evidence>
<comment type="subunit">
    <text evidence="2">Heterotetramer consisting of two non-identical subunits: a beta subunit (TrpG) and a large alpha subunit (TrpE).</text>
</comment>
<protein>
    <recommendedName>
        <fullName evidence="3">Anthranilate synthase component 1</fullName>
    </recommendedName>
</protein>
<evidence type="ECO:0000256" key="1">
    <source>
        <dbReference type="ARBA" id="ARBA00001946"/>
    </source>
</evidence>
<proteinExistence type="predicted"/>
<evidence type="ECO:0000256" key="5">
    <source>
        <dbReference type="ARBA" id="ARBA00022842"/>
    </source>
</evidence>
<comment type="function">
    <text evidence="7">Part of a heterotetrameric complex that catalyzes the two-step biosynthesis of anthranilate, an intermediate in the biosynthesis of L-tryptophan. In the first step, the glutamine-binding beta subunit (TrpG) of anthranilate synthase (AS) provides the glutamine amidotransferase activity which generates ammonia as a substrate that, along with chorismate, is used in the second step, catalyzed by the large alpha subunit of AS (TrpE) to produce anthranilate. In the absence of TrpG, TrpE can synthesize anthranilate directly from chorismate and high concentrations of ammonia.</text>
</comment>
<comment type="cofactor">
    <cofactor evidence="1">
        <name>Mg(2+)</name>
        <dbReference type="ChEBI" id="CHEBI:18420"/>
    </cofactor>
</comment>
<evidence type="ECO:0000256" key="4">
    <source>
        <dbReference type="ARBA" id="ARBA00022723"/>
    </source>
</evidence>
<dbReference type="PRINTS" id="PR00095">
    <property type="entry name" value="ANTSNTHASEI"/>
</dbReference>
<dbReference type="InterPro" id="IPR006805">
    <property type="entry name" value="Anth_synth_I_N"/>
</dbReference>
<dbReference type="InterPro" id="IPR005801">
    <property type="entry name" value="ADC_synthase"/>
</dbReference>
<dbReference type="InterPro" id="IPR019999">
    <property type="entry name" value="Anth_synth_I-like"/>
</dbReference>
<dbReference type="OrthoDB" id="9803598at2"/>
<dbReference type="Proteomes" id="UP000262142">
    <property type="component" value="Unassembled WGS sequence"/>
</dbReference>
<evidence type="ECO:0000313" key="11">
    <source>
        <dbReference type="EMBL" id="SZD74158.1"/>
    </source>
</evidence>
<dbReference type="GO" id="GO:0004049">
    <property type="term" value="F:anthranilate synthase activity"/>
    <property type="evidence" value="ECO:0007669"/>
    <property type="project" value="UniProtKB-EC"/>
</dbReference>
<dbReference type="AlphaFoldDB" id="A0A383U3V5"/>
<dbReference type="PANTHER" id="PTHR11236:SF48">
    <property type="entry name" value="ISOCHORISMATE SYNTHASE MENF"/>
    <property type="match status" value="1"/>
</dbReference>
<reference evidence="11 12" key="1">
    <citation type="submission" date="2018-09" db="EMBL/GenBank/DDBJ databases">
        <authorList>
            <consortium name="Pathogen Informatics"/>
        </authorList>
    </citation>
    <scope>NUCLEOTIDE SEQUENCE [LARGE SCALE GENOMIC DNA]</scope>
    <source>
        <strain evidence="11 12">OH-22767</strain>
    </source>
</reference>
<dbReference type="Pfam" id="PF00425">
    <property type="entry name" value="Chorismate_bind"/>
    <property type="match status" value="1"/>
</dbReference>
<dbReference type="InterPro" id="IPR015890">
    <property type="entry name" value="Chorismate_C"/>
</dbReference>
<keyword evidence="6 11" id="KW-0456">Lyase</keyword>
<dbReference type="SUPFAM" id="SSF56322">
    <property type="entry name" value="ADC synthase"/>
    <property type="match status" value="1"/>
</dbReference>
<feature type="domain" description="Anthranilate synthase component I N-terminal" evidence="10">
    <location>
        <begin position="15"/>
        <end position="155"/>
    </location>
</feature>
<dbReference type="GO" id="GO:0046872">
    <property type="term" value="F:metal ion binding"/>
    <property type="evidence" value="ECO:0007669"/>
    <property type="project" value="UniProtKB-KW"/>
</dbReference>
<evidence type="ECO:0000256" key="3">
    <source>
        <dbReference type="ARBA" id="ARBA00020653"/>
    </source>
</evidence>
<dbReference type="GO" id="GO:0000162">
    <property type="term" value="P:L-tryptophan biosynthetic process"/>
    <property type="evidence" value="ECO:0007669"/>
    <property type="project" value="TreeGrafter"/>
</dbReference>
<accession>A0A383U3V5</accession>
<organism evidence="11 12">
    <name type="scientific">Candidatus Ornithobacterium hominis</name>
    <dbReference type="NCBI Taxonomy" id="2497989"/>
    <lineage>
        <taxon>Bacteria</taxon>
        <taxon>Pseudomonadati</taxon>
        <taxon>Bacteroidota</taxon>
        <taxon>Flavobacteriia</taxon>
        <taxon>Flavobacteriales</taxon>
        <taxon>Weeksellaceae</taxon>
        <taxon>Ornithobacterium</taxon>
    </lineage>
</organism>
<dbReference type="EMBL" id="UNSC01000008">
    <property type="protein sequence ID" value="SZD74158.1"/>
    <property type="molecule type" value="Genomic_DNA"/>
</dbReference>
<comment type="catalytic activity">
    <reaction evidence="8">
        <text>chorismate + L-glutamine = anthranilate + pyruvate + L-glutamate + H(+)</text>
        <dbReference type="Rhea" id="RHEA:21732"/>
        <dbReference type="ChEBI" id="CHEBI:15361"/>
        <dbReference type="ChEBI" id="CHEBI:15378"/>
        <dbReference type="ChEBI" id="CHEBI:16567"/>
        <dbReference type="ChEBI" id="CHEBI:29748"/>
        <dbReference type="ChEBI" id="CHEBI:29985"/>
        <dbReference type="ChEBI" id="CHEBI:58359"/>
        <dbReference type="EC" id="4.1.3.27"/>
    </reaction>
</comment>
<keyword evidence="4" id="KW-0479">Metal-binding</keyword>
<keyword evidence="5" id="KW-0460">Magnesium</keyword>
<name>A0A383U3V5_9FLAO</name>
<dbReference type="RefSeq" id="WP_119059780.1">
    <property type="nucleotide sequence ID" value="NZ_UNSC01000008.1"/>
</dbReference>